<keyword evidence="3" id="KW-1185">Reference proteome</keyword>
<dbReference type="EnsemblMetazoa" id="AMEM008615-RA">
    <property type="protein sequence ID" value="AMEM008615-PA"/>
    <property type="gene ID" value="AMEM008615"/>
</dbReference>
<name>A0A182V4B7_ANOME</name>
<evidence type="ECO:0000256" key="1">
    <source>
        <dbReference type="SAM" id="MobiDB-lite"/>
    </source>
</evidence>
<sequence>MLELPTGVTGNGTESDEQAIVVALRLPVVGSSPEIDFASCLPVALEPGAWLGSESAANSGTDDSGPGIGGAEGGGCGDVLPPLSVACGGGDINASCGEVMLLALSDLTIPPVELDRCTVAVMPAEPVVAMVVAYKSLNWPAYSPKNGCVVSWSSVGSDDLQASFDRIDSSKDSANEK</sequence>
<evidence type="ECO:0000313" key="2">
    <source>
        <dbReference type="EnsemblMetazoa" id="AMEM008615-PA"/>
    </source>
</evidence>
<dbReference type="Proteomes" id="UP000075903">
    <property type="component" value="Unassembled WGS sequence"/>
</dbReference>
<organism evidence="2 3">
    <name type="scientific">Anopheles merus</name>
    <name type="common">Mosquito</name>
    <dbReference type="NCBI Taxonomy" id="30066"/>
    <lineage>
        <taxon>Eukaryota</taxon>
        <taxon>Metazoa</taxon>
        <taxon>Ecdysozoa</taxon>
        <taxon>Arthropoda</taxon>
        <taxon>Hexapoda</taxon>
        <taxon>Insecta</taxon>
        <taxon>Pterygota</taxon>
        <taxon>Neoptera</taxon>
        <taxon>Endopterygota</taxon>
        <taxon>Diptera</taxon>
        <taxon>Nematocera</taxon>
        <taxon>Culicoidea</taxon>
        <taxon>Culicidae</taxon>
        <taxon>Anophelinae</taxon>
        <taxon>Anopheles</taxon>
    </lineage>
</organism>
<evidence type="ECO:0000313" key="3">
    <source>
        <dbReference type="Proteomes" id="UP000075903"/>
    </source>
</evidence>
<dbReference type="AlphaFoldDB" id="A0A182V4B7"/>
<accession>A0A182V4B7</accession>
<reference evidence="2" key="1">
    <citation type="submission" date="2020-05" db="UniProtKB">
        <authorList>
            <consortium name="EnsemblMetazoa"/>
        </authorList>
    </citation>
    <scope>IDENTIFICATION</scope>
    <source>
        <strain evidence="2">MAF</strain>
    </source>
</reference>
<protein>
    <submittedName>
        <fullName evidence="2">Uncharacterized protein</fullName>
    </submittedName>
</protein>
<dbReference type="VEuPathDB" id="VectorBase:AMEM008615"/>
<proteinExistence type="predicted"/>
<feature type="region of interest" description="Disordered" evidence="1">
    <location>
        <begin position="54"/>
        <end position="73"/>
    </location>
</feature>